<accession>A0A1P8K344</accession>
<keyword evidence="3 6" id="KW-0812">Transmembrane</keyword>
<protein>
    <submittedName>
        <fullName evidence="7">ATP synthase subunit I</fullName>
    </submittedName>
</protein>
<dbReference type="GO" id="GO:0005886">
    <property type="term" value="C:plasma membrane"/>
    <property type="evidence" value="ECO:0007669"/>
    <property type="project" value="UniProtKB-SubCell"/>
</dbReference>
<evidence type="ECO:0000256" key="5">
    <source>
        <dbReference type="ARBA" id="ARBA00023136"/>
    </source>
</evidence>
<keyword evidence="5 6" id="KW-0472">Membrane</keyword>
<feature type="transmembrane region" description="Helical" evidence="6">
    <location>
        <begin position="131"/>
        <end position="154"/>
    </location>
</feature>
<dbReference type="AlphaFoldDB" id="A0A1P8K344"/>
<evidence type="ECO:0000313" key="8">
    <source>
        <dbReference type="Proteomes" id="UP000186609"/>
    </source>
</evidence>
<reference evidence="7 8" key="1">
    <citation type="submission" date="2017-01" db="EMBL/GenBank/DDBJ databases">
        <authorList>
            <person name="Mah S.A."/>
            <person name="Swanson W.J."/>
            <person name="Moy G.W."/>
            <person name="Vacquier V.D."/>
        </authorList>
    </citation>
    <scope>NUCLEOTIDE SEQUENCE [LARGE SCALE GENOMIC DNA]</scope>
    <source>
        <strain evidence="7 8">DCY110</strain>
    </source>
</reference>
<comment type="subcellular location">
    <subcellularLocation>
        <location evidence="1">Cell membrane</location>
        <topology evidence="1">Multi-pass membrane protein</topology>
    </subcellularLocation>
</comment>
<sequence>MKAEAEARGEDLEFKPEFKPLSAEEAQAWRQRNPASLSVVSLWRVPFWQAVVGGVVALAAWLFTGRPSVGWSAGYGALAVVVPAALFARGVSSSFMRLLPGGAMLGFFVWELVKIALTVAMLFAAPRLVEALSWLALLAGFVVTIKVYWLALVLHSRRRVPVKPN</sequence>
<keyword evidence="8" id="KW-1185">Reference proteome</keyword>
<dbReference type="STRING" id="1842727.RD110_02700"/>
<evidence type="ECO:0000313" key="7">
    <source>
        <dbReference type="EMBL" id="APW40430.1"/>
    </source>
</evidence>
<name>A0A1P8K344_9BURK</name>
<evidence type="ECO:0000256" key="2">
    <source>
        <dbReference type="ARBA" id="ARBA00022475"/>
    </source>
</evidence>
<dbReference type="InterPro" id="IPR005598">
    <property type="entry name" value="ATP_synth_I"/>
</dbReference>
<feature type="transmembrane region" description="Helical" evidence="6">
    <location>
        <begin position="103"/>
        <end position="125"/>
    </location>
</feature>
<feature type="transmembrane region" description="Helical" evidence="6">
    <location>
        <begin position="69"/>
        <end position="91"/>
    </location>
</feature>
<keyword evidence="2" id="KW-1003">Cell membrane</keyword>
<dbReference type="Proteomes" id="UP000186609">
    <property type="component" value="Chromosome"/>
</dbReference>
<dbReference type="Pfam" id="PF03899">
    <property type="entry name" value="ATP-synt_I"/>
    <property type="match status" value="1"/>
</dbReference>
<dbReference type="OrthoDB" id="9154947at2"/>
<feature type="transmembrane region" description="Helical" evidence="6">
    <location>
        <begin position="42"/>
        <end position="63"/>
    </location>
</feature>
<evidence type="ECO:0000256" key="3">
    <source>
        <dbReference type="ARBA" id="ARBA00022692"/>
    </source>
</evidence>
<proteinExistence type="predicted"/>
<evidence type="ECO:0000256" key="1">
    <source>
        <dbReference type="ARBA" id="ARBA00004651"/>
    </source>
</evidence>
<keyword evidence="4 6" id="KW-1133">Transmembrane helix</keyword>
<dbReference type="KEGG" id="rhy:RD110_02700"/>
<dbReference type="EMBL" id="CP019236">
    <property type="protein sequence ID" value="APW40430.1"/>
    <property type="molecule type" value="Genomic_DNA"/>
</dbReference>
<gene>
    <name evidence="7" type="ORF">RD110_02700</name>
</gene>
<evidence type="ECO:0000256" key="4">
    <source>
        <dbReference type="ARBA" id="ARBA00022989"/>
    </source>
</evidence>
<organism evidence="7 8">
    <name type="scientific">Rhodoferax koreensis</name>
    <dbReference type="NCBI Taxonomy" id="1842727"/>
    <lineage>
        <taxon>Bacteria</taxon>
        <taxon>Pseudomonadati</taxon>
        <taxon>Pseudomonadota</taxon>
        <taxon>Betaproteobacteria</taxon>
        <taxon>Burkholderiales</taxon>
        <taxon>Comamonadaceae</taxon>
        <taxon>Rhodoferax</taxon>
    </lineage>
</organism>
<evidence type="ECO:0000256" key="6">
    <source>
        <dbReference type="SAM" id="Phobius"/>
    </source>
</evidence>